<sequence length="214" mass="24679">MLAAMSSTVPPTVTIRLVDYDTKRWIWVPHIWPHEGFAGPESWADAASRTVARRSWFRYLRRGFLRDELVRMALSRDGESTNWSLAYAPNLHEIPHLVRVDAHDSVRGVYTSFEQFLQLDGPDLAERPVMQPFFSKHLGHGVTVLKRRWLEETRSLAGVRSYGWELEQTWVSLHMADHFLPRLDRLREHTDALARALAFDIDLGAGPQPARARD</sequence>
<reference evidence="1 2" key="1">
    <citation type="submission" date="2015-02" db="EMBL/GenBank/DDBJ databases">
        <title>Draft genome sequences of ten Microbacterium spp. with emphasis on heavy metal contaminated environments.</title>
        <authorList>
            <person name="Corretto E."/>
        </authorList>
    </citation>
    <scope>NUCLEOTIDE SEQUENCE [LARGE SCALE GENOMIC DNA]</scope>
    <source>
        <strain evidence="1 2">BEL4b</strain>
    </source>
</reference>
<accession>A0A0F0LG42</accession>
<dbReference type="PATRIC" id="fig|82380.11.peg.933"/>
<dbReference type="AlphaFoldDB" id="A0A0F0LG42"/>
<evidence type="ECO:0000313" key="2">
    <source>
        <dbReference type="Proteomes" id="UP000033640"/>
    </source>
</evidence>
<evidence type="ECO:0000313" key="1">
    <source>
        <dbReference type="EMBL" id="KJL30516.1"/>
    </source>
</evidence>
<dbReference type="EMBL" id="JYIW01000019">
    <property type="protein sequence ID" value="KJL30516.1"/>
    <property type="molecule type" value="Genomic_DNA"/>
</dbReference>
<protein>
    <submittedName>
        <fullName evidence="1">Uncharacterized protein</fullName>
    </submittedName>
</protein>
<organism evidence="1 2">
    <name type="scientific">Microbacterium oxydans</name>
    <dbReference type="NCBI Taxonomy" id="82380"/>
    <lineage>
        <taxon>Bacteria</taxon>
        <taxon>Bacillati</taxon>
        <taxon>Actinomycetota</taxon>
        <taxon>Actinomycetes</taxon>
        <taxon>Micrococcales</taxon>
        <taxon>Microbacteriaceae</taxon>
        <taxon>Microbacterium</taxon>
    </lineage>
</organism>
<comment type="caution">
    <text evidence="1">The sequence shown here is derived from an EMBL/GenBank/DDBJ whole genome shotgun (WGS) entry which is preliminary data.</text>
</comment>
<gene>
    <name evidence="1" type="ORF">RS83_00902</name>
</gene>
<proteinExistence type="predicted"/>
<dbReference type="Proteomes" id="UP000033640">
    <property type="component" value="Unassembled WGS sequence"/>
</dbReference>
<name>A0A0F0LG42_9MICO</name>